<dbReference type="Proteomes" id="UP000014074">
    <property type="component" value="Unassembled WGS sequence"/>
</dbReference>
<accession>R8B931</accession>
<dbReference type="AlphaFoldDB" id="R8B931"/>
<dbReference type="HOGENOM" id="CLU_181691_0_0_1"/>
<reference evidence="2" key="1">
    <citation type="journal article" date="2013" name="Genome Announc.">
        <title>Draft genome sequence of the ascomycete Phaeoacremonium aleophilum strain UCR-PA7, a causal agent of the esca disease complex in grapevines.</title>
        <authorList>
            <person name="Blanco-Ulate B."/>
            <person name="Rolshausen P."/>
            <person name="Cantu D."/>
        </authorList>
    </citation>
    <scope>NUCLEOTIDE SEQUENCE [LARGE SCALE GENOMIC DNA]</scope>
    <source>
        <strain evidence="2">UCR-PA7</strain>
    </source>
</reference>
<dbReference type="Gene3D" id="3.40.50.720">
    <property type="entry name" value="NAD(P)-binding Rossmann-like Domain"/>
    <property type="match status" value="1"/>
</dbReference>
<keyword evidence="2" id="KW-1185">Reference proteome</keyword>
<dbReference type="InterPro" id="IPR036291">
    <property type="entry name" value="NAD(P)-bd_dom_sf"/>
</dbReference>
<dbReference type="InterPro" id="IPR002347">
    <property type="entry name" value="SDR_fam"/>
</dbReference>
<gene>
    <name evidence="1" type="ORF">UCRPA7_8662</name>
</gene>
<dbReference type="Pfam" id="PF13561">
    <property type="entry name" value="adh_short_C2"/>
    <property type="match status" value="1"/>
</dbReference>
<dbReference type="RefSeq" id="XP_007919364.1">
    <property type="nucleotide sequence ID" value="XM_007921173.1"/>
</dbReference>
<dbReference type="SUPFAM" id="SSF51735">
    <property type="entry name" value="NAD(P)-binding Rossmann-fold domains"/>
    <property type="match status" value="1"/>
</dbReference>
<dbReference type="GeneID" id="19329535"/>
<name>R8B931_PHAM7</name>
<dbReference type="eggNOG" id="KOG0725">
    <property type="taxonomic scope" value="Eukaryota"/>
</dbReference>
<dbReference type="KEGG" id="tmn:UCRPA7_8662"/>
<dbReference type="OrthoDB" id="417891at2759"/>
<organism evidence="1 2">
    <name type="scientific">Phaeoacremonium minimum (strain UCR-PA7)</name>
    <name type="common">Esca disease fungus</name>
    <name type="synonym">Togninia minima</name>
    <dbReference type="NCBI Taxonomy" id="1286976"/>
    <lineage>
        <taxon>Eukaryota</taxon>
        <taxon>Fungi</taxon>
        <taxon>Dikarya</taxon>
        <taxon>Ascomycota</taxon>
        <taxon>Pezizomycotina</taxon>
        <taxon>Sordariomycetes</taxon>
        <taxon>Sordariomycetidae</taxon>
        <taxon>Togniniales</taxon>
        <taxon>Togniniaceae</taxon>
        <taxon>Phaeoacremonium</taxon>
    </lineage>
</organism>
<proteinExistence type="predicted"/>
<evidence type="ECO:0000313" key="2">
    <source>
        <dbReference type="Proteomes" id="UP000014074"/>
    </source>
</evidence>
<dbReference type="EMBL" id="KB933372">
    <property type="protein sequence ID" value="EON95808.1"/>
    <property type="molecule type" value="Genomic_DNA"/>
</dbReference>
<protein>
    <submittedName>
        <fullName evidence="1">Putative 3-ketoacyl-acyl carrier protein</fullName>
    </submittedName>
</protein>
<evidence type="ECO:0000313" key="1">
    <source>
        <dbReference type="EMBL" id="EON95808.1"/>
    </source>
</evidence>
<sequence length="74" mass="7837">MIGATGMIPTPKSKTWNSRDDLDELKIKDPGLAIAASIPVHRLGTPEEVANVVVMFAKTGYMTGQEVVLAGGIK</sequence>